<dbReference type="AlphaFoldDB" id="A0A6P6FHE3"/>
<evidence type="ECO:0000313" key="2">
    <source>
        <dbReference type="RefSeq" id="XP_024227575.1"/>
    </source>
</evidence>
<evidence type="ECO:0000313" key="1">
    <source>
        <dbReference type="Proteomes" id="UP000515180"/>
    </source>
</evidence>
<dbReference type="KEGG" id="bim:105681785"/>
<gene>
    <name evidence="2" type="primary">LOC105681785</name>
</gene>
<dbReference type="GeneID" id="105681785"/>
<name>A0A6P6FHE3_BOMIM</name>
<dbReference type="Proteomes" id="UP000515180">
    <property type="component" value="Unplaced"/>
</dbReference>
<protein>
    <submittedName>
        <fullName evidence="2">Uncharacterized protein LOC105681785</fullName>
    </submittedName>
</protein>
<proteinExistence type="predicted"/>
<sequence length="128" mass="13993">MVCYADDTLVLAGGRWWNEAVNLTGAAVACVIRVIQRLGLSASPAKSEALWFFDHHRRGTSPPGLFVYINGKEVPVRYQLKYLALTPSYFELLVPKVTAAANPLCGLLPNIVGAGDGFRRLYEGVVRS</sequence>
<organism evidence="1 2">
    <name type="scientific">Bombus impatiens</name>
    <name type="common">Bumblebee</name>
    <dbReference type="NCBI Taxonomy" id="132113"/>
    <lineage>
        <taxon>Eukaryota</taxon>
        <taxon>Metazoa</taxon>
        <taxon>Ecdysozoa</taxon>
        <taxon>Arthropoda</taxon>
        <taxon>Hexapoda</taxon>
        <taxon>Insecta</taxon>
        <taxon>Pterygota</taxon>
        <taxon>Neoptera</taxon>
        <taxon>Endopterygota</taxon>
        <taxon>Hymenoptera</taxon>
        <taxon>Apocrita</taxon>
        <taxon>Aculeata</taxon>
        <taxon>Apoidea</taxon>
        <taxon>Anthophila</taxon>
        <taxon>Apidae</taxon>
        <taxon>Bombus</taxon>
        <taxon>Pyrobombus</taxon>
    </lineage>
</organism>
<dbReference type="OrthoDB" id="7700848at2759"/>
<dbReference type="RefSeq" id="XP_024227575.1">
    <property type="nucleotide sequence ID" value="XM_024371807.1"/>
</dbReference>
<keyword evidence="1" id="KW-1185">Reference proteome</keyword>
<accession>A0A6P6FHE3</accession>
<reference evidence="2" key="1">
    <citation type="submission" date="2025-08" db="UniProtKB">
        <authorList>
            <consortium name="RefSeq"/>
        </authorList>
    </citation>
    <scope>IDENTIFICATION</scope>
</reference>